<accession>A0A4U2XYZ1</accession>
<reference evidence="1 2" key="1">
    <citation type="submission" date="2019-04" db="EMBL/GenBank/DDBJ databases">
        <title>Lysinibacillus genome sequencing.</title>
        <authorList>
            <person name="Dunlap C."/>
        </authorList>
    </citation>
    <scope>NUCLEOTIDE SEQUENCE [LARGE SCALE GENOMIC DNA]</scope>
    <source>
        <strain evidence="1 2">CCTCC AB 2010389</strain>
    </source>
</reference>
<organism evidence="1 2">
    <name type="scientific">Lysinibacillus mangiferihumi</name>
    <dbReference type="NCBI Taxonomy" id="1130819"/>
    <lineage>
        <taxon>Bacteria</taxon>
        <taxon>Bacillati</taxon>
        <taxon>Bacillota</taxon>
        <taxon>Bacilli</taxon>
        <taxon>Bacillales</taxon>
        <taxon>Bacillaceae</taxon>
        <taxon>Lysinibacillus</taxon>
    </lineage>
</organism>
<dbReference type="AlphaFoldDB" id="A0A4U2XYZ1"/>
<dbReference type="EMBL" id="SZPU01000172">
    <property type="protein sequence ID" value="TKI52814.1"/>
    <property type="molecule type" value="Genomic_DNA"/>
</dbReference>
<dbReference type="RefSeq" id="WP_107897340.1">
    <property type="nucleotide sequence ID" value="NZ_PYWM01000037.1"/>
</dbReference>
<protein>
    <recommendedName>
        <fullName evidence="3">Transposase</fullName>
    </recommendedName>
</protein>
<dbReference type="Proteomes" id="UP000308744">
    <property type="component" value="Unassembled WGS sequence"/>
</dbReference>
<evidence type="ECO:0000313" key="2">
    <source>
        <dbReference type="Proteomes" id="UP000308744"/>
    </source>
</evidence>
<name>A0A4U2XYZ1_9BACI</name>
<comment type="caution">
    <text evidence="1">The sequence shown here is derived from an EMBL/GenBank/DDBJ whole genome shotgun (WGS) entry which is preliminary data.</text>
</comment>
<sequence length="69" mass="7652">MGSVNLYSHINEFYSLIEQHCKQLILLFKEKVLPVVKKAAQATTKAVKNAVKPKNLLNTLQVGSQVSAK</sequence>
<keyword evidence="2" id="KW-1185">Reference proteome</keyword>
<gene>
    <name evidence="1" type="ORF">FC756_27155</name>
</gene>
<evidence type="ECO:0008006" key="3">
    <source>
        <dbReference type="Google" id="ProtNLM"/>
    </source>
</evidence>
<proteinExistence type="predicted"/>
<evidence type="ECO:0000313" key="1">
    <source>
        <dbReference type="EMBL" id="TKI52814.1"/>
    </source>
</evidence>